<evidence type="ECO:0000259" key="1">
    <source>
        <dbReference type="Pfam" id="PF03358"/>
    </source>
</evidence>
<organism evidence="2 3">
    <name type="scientific">Amycolatopsis pigmentata</name>
    <dbReference type="NCBI Taxonomy" id="450801"/>
    <lineage>
        <taxon>Bacteria</taxon>
        <taxon>Bacillati</taxon>
        <taxon>Actinomycetota</taxon>
        <taxon>Actinomycetes</taxon>
        <taxon>Pseudonocardiales</taxon>
        <taxon>Pseudonocardiaceae</taxon>
        <taxon>Amycolatopsis</taxon>
    </lineage>
</organism>
<dbReference type="GO" id="GO:0016491">
    <property type="term" value="F:oxidoreductase activity"/>
    <property type="evidence" value="ECO:0007669"/>
    <property type="project" value="UniProtKB-KW"/>
</dbReference>
<sequence>MTTTFQLLTICGSTRSGSTNAAVLRTVAAVAPDPVVVDDYDGLTDLPHFDPDDDREPLPPAVADLRGRVKEADAVLFCTPEYAGALPGSFKNLLDWSVGAEAMYRKPVAWINASFSGAKNAYASLGIVLGYLNVDLVEAACAHIPVTRDMVGQDGLIHDDEVRRRIAAVVTALAAHRPR</sequence>
<dbReference type="EC" id="1.-.-.-" evidence="2"/>
<evidence type="ECO:0000313" key="2">
    <source>
        <dbReference type="EMBL" id="MFD2421143.1"/>
    </source>
</evidence>
<keyword evidence="2" id="KW-0560">Oxidoreductase</keyword>
<feature type="domain" description="NADPH-dependent FMN reductase-like" evidence="1">
    <location>
        <begin position="7"/>
        <end position="136"/>
    </location>
</feature>
<comment type="caution">
    <text evidence="2">The sequence shown here is derived from an EMBL/GenBank/DDBJ whole genome shotgun (WGS) entry which is preliminary data.</text>
</comment>
<dbReference type="PANTHER" id="PTHR30543">
    <property type="entry name" value="CHROMATE REDUCTASE"/>
    <property type="match status" value="1"/>
</dbReference>
<dbReference type="Proteomes" id="UP001597417">
    <property type="component" value="Unassembled WGS sequence"/>
</dbReference>
<dbReference type="InterPro" id="IPR005025">
    <property type="entry name" value="FMN_Rdtase-like_dom"/>
</dbReference>
<dbReference type="PANTHER" id="PTHR30543:SF21">
    <property type="entry name" value="NAD(P)H-DEPENDENT FMN REDUCTASE LOT6"/>
    <property type="match status" value="1"/>
</dbReference>
<dbReference type="EMBL" id="JBHUKR010000021">
    <property type="protein sequence ID" value="MFD2421143.1"/>
    <property type="molecule type" value="Genomic_DNA"/>
</dbReference>
<evidence type="ECO:0000313" key="3">
    <source>
        <dbReference type="Proteomes" id="UP001597417"/>
    </source>
</evidence>
<dbReference type="RefSeq" id="WP_378269566.1">
    <property type="nucleotide sequence ID" value="NZ_JBHUKR010000021.1"/>
</dbReference>
<dbReference type="InterPro" id="IPR029039">
    <property type="entry name" value="Flavoprotein-like_sf"/>
</dbReference>
<dbReference type="Pfam" id="PF03358">
    <property type="entry name" value="FMN_red"/>
    <property type="match status" value="1"/>
</dbReference>
<dbReference type="InterPro" id="IPR050712">
    <property type="entry name" value="NAD(P)H-dep_reductase"/>
</dbReference>
<gene>
    <name evidence="2" type="ORF">ACFSXZ_32920</name>
</gene>
<reference evidence="3" key="1">
    <citation type="journal article" date="2019" name="Int. J. Syst. Evol. Microbiol.">
        <title>The Global Catalogue of Microorganisms (GCM) 10K type strain sequencing project: providing services to taxonomists for standard genome sequencing and annotation.</title>
        <authorList>
            <consortium name="The Broad Institute Genomics Platform"/>
            <consortium name="The Broad Institute Genome Sequencing Center for Infectious Disease"/>
            <person name="Wu L."/>
            <person name="Ma J."/>
        </authorList>
    </citation>
    <scope>NUCLEOTIDE SEQUENCE [LARGE SCALE GENOMIC DNA]</scope>
    <source>
        <strain evidence="3">CGMCC 4.7645</strain>
    </source>
</reference>
<name>A0ABW5G1H4_9PSEU</name>
<keyword evidence="3" id="KW-1185">Reference proteome</keyword>
<dbReference type="Gene3D" id="3.40.50.360">
    <property type="match status" value="1"/>
</dbReference>
<dbReference type="SUPFAM" id="SSF52218">
    <property type="entry name" value="Flavoproteins"/>
    <property type="match status" value="1"/>
</dbReference>
<protein>
    <submittedName>
        <fullName evidence="2">NADPH-dependent FMN reductase</fullName>
        <ecNumber evidence="2">1.-.-.-</ecNumber>
    </submittedName>
</protein>
<proteinExistence type="predicted"/>
<accession>A0ABW5G1H4</accession>